<feature type="region of interest" description="Disordered" evidence="1">
    <location>
        <begin position="26"/>
        <end position="149"/>
    </location>
</feature>
<accession>A0A2T6ZWJ1</accession>
<feature type="compositionally biased region" description="Pro residues" evidence="1">
    <location>
        <begin position="34"/>
        <end position="43"/>
    </location>
</feature>
<feature type="compositionally biased region" description="Pro residues" evidence="1">
    <location>
        <begin position="74"/>
        <end position="85"/>
    </location>
</feature>
<comment type="caution">
    <text evidence="3">The sequence shown here is derived from an EMBL/GenBank/DDBJ whole genome shotgun (WGS) entry which is preliminary data.</text>
</comment>
<feature type="region of interest" description="Disordered" evidence="1">
    <location>
        <begin position="217"/>
        <end position="241"/>
    </location>
</feature>
<protein>
    <submittedName>
        <fullName evidence="3">Uncharacterized protein</fullName>
    </submittedName>
</protein>
<evidence type="ECO:0000256" key="2">
    <source>
        <dbReference type="SAM" id="SignalP"/>
    </source>
</evidence>
<proteinExistence type="predicted"/>
<evidence type="ECO:0000313" key="4">
    <source>
        <dbReference type="Proteomes" id="UP000244722"/>
    </source>
</evidence>
<dbReference type="EMBL" id="NESQ01000082">
    <property type="protein sequence ID" value="PUU79804.1"/>
    <property type="molecule type" value="Genomic_DNA"/>
</dbReference>
<dbReference type="AlphaFoldDB" id="A0A2T6ZWJ1"/>
<keyword evidence="4" id="KW-1185">Reference proteome</keyword>
<dbReference type="OrthoDB" id="5424344at2759"/>
<sequence>MHTPITLLLLLLLGTLALTTTITTTSQTLGHPPAGQPPPPPPQNLTKTYEPNHLTNFITNKLSTPRKWMLKKPPGAPPPQPPRPIAPSTNLRPPYTDPIKLQRFIQDLRATRRPNPLRRRGIKSNSESLPLPPPPPRPAVKEEEGEEEEAVEAVMPKELTEAEFDAMFEEYRRRHDIAVGAFPKELGPEKFGGGGTECGGFIERVWGRRGGGVLGKCRRKAGRGGDERRPIARPAIRPTDD</sequence>
<feature type="compositionally biased region" description="Polar residues" evidence="1">
    <location>
        <begin position="44"/>
        <end position="63"/>
    </location>
</feature>
<evidence type="ECO:0000256" key="1">
    <source>
        <dbReference type="SAM" id="MobiDB-lite"/>
    </source>
</evidence>
<keyword evidence="2" id="KW-0732">Signal</keyword>
<feature type="chain" id="PRO_5015648745" evidence="2">
    <location>
        <begin position="18"/>
        <end position="241"/>
    </location>
</feature>
<name>A0A2T6ZWJ1_TUBBO</name>
<organism evidence="3 4">
    <name type="scientific">Tuber borchii</name>
    <name type="common">White truffle</name>
    <dbReference type="NCBI Taxonomy" id="42251"/>
    <lineage>
        <taxon>Eukaryota</taxon>
        <taxon>Fungi</taxon>
        <taxon>Dikarya</taxon>
        <taxon>Ascomycota</taxon>
        <taxon>Pezizomycotina</taxon>
        <taxon>Pezizomycetes</taxon>
        <taxon>Pezizales</taxon>
        <taxon>Tuberaceae</taxon>
        <taxon>Tuber</taxon>
    </lineage>
</organism>
<evidence type="ECO:0000313" key="3">
    <source>
        <dbReference type="EMBL" id="PUU79804.1"/>
    </source>
</evidence>
<dbReference type="Proteomes" id="UP000244722">
    <property type="component" value="Unassembled WGS sequence"/>
</dbReference>
<feature type="compositionally biased region" description="Low complexity" evidence="1">
    <location>
        <begin position="232"/>
        <end position="241"/>
    </location>
</feature>
<feature type="compositionally biased region" description="Basic residues" evidence="1">
    <location>
        <begin position="111"/>
        <end position="122"/>
    </location>
</feature>
<reference evidence="3 4" key="1">
    <citation type="submission" date="2017-04" db="EMBL/GenBank/DDBJ databases">
        <title>Draft genome sequence of Tuber borchii Vittad., a whitish edible truffle.</title>
        <authorList>
            <consortium name="DOE Joint Genome Institute"/>
            <person name="Murat C."/>
            <person name="Kuo A."/>
            <person name="Barry K.W."/>
            <person name="Clum A."/>
            <person name="Dockter R.B."/>
            <person name="Fauchery L."/>
            <person name="Iotti M."/>
            <person name="Kohler A."/>
            <person name="Labutti K."/>
            <person name="Lindquist E.A."/>
            <person name="Lipzen A."/>
            <person name="Ohm R.A."/>
            <person name="Wang M."/>
            <person name="Grigoriev I.V."/>
            <person name="Zambonelli A."/>
            <person name="Martin F.M."/>
        </authorList>
    </citation>
    <scope>NUCLEOTIDE SEQUENCE [LARGE SCALE GENOMIC DNA]</scope>
    <source>
        <strain evidence="3 4">Tbo3840</strain>
    </source>
</reference>
<feature type="signal peptide" evidence="2">
    <location>
        <begin position="1"/>
        <end position="17"/>
    </location>
</feature>
<gene>
    <name evidence="3" type="ORF">B9Z19DRAFT_1174696</name>
</gene>